<dbReference type="AlphaFoldDB" id="A0A382EDN4"/>
<dbReference type="EMBL" id="UINC01043866">
    <property type="protein sequence ID" value="SVB48509.1"/>
    <property type="molecule type" value="Genomic_DNA"/>
</dbReference>
<reference evidence="1" key="1">
    <citation type="submission" date="2018-05" db="EMBL/GenBank/DDBJ databases">
        <authorList>
            <person name="Lanie J.A."/>
            <person name="Ng W.-L."/>
            <person name="Kazmierczak K.M."/>
            <person name="Andrzejewski T.M."/>
            <person name="Davidsen T.M."/>
            <person name="Wayne K.J."/>
            <person name="Tettelin H."/>
            <person name="Glass J.I."/>
            <person name="Rusch D."/>
            <person name="Podicherti R."/>
            <person name="Tsui H.-C.T."/>
            <person name="Winkler M.E."/>
        </authorList>
    </citation>
    <scope>NUCLEOTIDE SEQUENCE</scope>
</reference>
<organism evidence="1">
    <name type="scientific">marine metagenome</name>
    <dbReference type="NCBI Taxonomy" id="408172"/>
    <lineage>
        <taxon>unclassified sequences</taxon>
        <taxon>metagenomes</taxon>
        <taxon>ecological metagenomes</taxon>
    </lineage>
</organism>
<proteinExistence type="predicted"/>
<accession>A0A382EDN4</accession>
<dbReference type="CDD" id="cd17033">
    <property type="entry name" value="DR1245-like"/>
    <property type="match status" value="1"/>
</dbReference>
<gene>
    <name evidence="1" type="ORF">METZ01_LOCUS201363</name>
</gene>
<evidence type="ECO:0008006" key="2">
    <source>
        <dbReference type="Google" id="ProtNLM"/>
    </source>
</evidence>
<sequence>MAILNLQNNYEQGPPMDLVEQVIRDQGWKFKRVHDDEMAAEYHGKWCDYSLHFAWSNEVSAFHFTCAFDVRIPKEKRHSVYQLLALVNDRLWLGHFILWQDEGLPMYRHSLPLRGTSMSSEQIEDLLDISLAECERFYPTFQYVVWGGKPPEEALNAAIIDPVGEA</sequence>
<dbReference type="Pfam" id="PF10722">
    <property type="entry name" value="YbjN"/>
    <property type="match status" value="1"/>
</dbReference>
<protein>
    <recommendedName>
        <fullName evidence="2">YbjN domain-containing protein</fullName>
    </recommendedName>
</protein>
<dbReference type="InterPro" id="IPR019660">
    <property type="entry name" value="Put_sensory_transdc_reg_YbjN"/>
</dbReference>
<evidence type="ECO:0000313" key="1">
    <source>
        <dbReference type="EMBL" id="SVB48509.1"/>
    </source>
</evidence>
<name>A0A382EDN4_9ZZZZ</name>